<sequence>AVVALCWSFGLFNAIICLSGQVQTIWIPTAPGFAFTEGTFLADFLFYMDFYFAEFVVVASLICYISILIILVLKRDSMSSVKVELPLILHFGTIFALTAVVLFLWHNPPSQSDLYGHIFNLAVVLRFCPSPVLAILTNESIRKRFFRRKGVETTITIVGSKRTECFSVQDKSAKTRQTY</sequence>
<dbReference type="OrthoDB" id="5870477at2759"/>
<dbReference type="AlphaFoldDB" id="A0A016WPH4"/>
<accession>A0A016WPH4</accession>
<organism evidence="2 3">
    <name type="scientific">Ancylostoma ceylanicum</name>
    <dbReference type="NCBI Taxonomy" id="53326"/>
    <lineage>
        <taxon>Eukaryota</taxon>
        <taxon>Metazoa</taxon>
        <taxon>Ecdysozoa</taxon>
        <taxon>Nematoda</taxon>
        <taxon>Chromadorea</taxon>
        <taxon>Rhabditida</taxon>
        <taxon>Rhabditina</taxon>
        <taxon>Rhabditomorpha</taxon>
        <taxon>Strongyloidea</taxon>
        <taxon>Ancylostomatidae</taxon>
        <taxon>Ancylostomatinae</taxon>
        <taxon>Ancylostoma</taxon>
    </lineage>
</organism>
<comment type="caution">
    <text evidence="2">The sequence shown here is derived from an EMBL/GenBank/DDBJ whole genome shotgun (WGS) entry which is preliminary data.</text>
</comment>
<proteinExistence type="predicted"/>
<keyword evidence="1" id="KW-0812">Transmembrane</keyword>
<protein>
    <recommendedName>
        <fullName evidence="4">7TM GPCR serpentine receptor class x (Srx) domain-containing protein</fullName>
    </recommendedName>
</protein>
<dbReference type="SUPFAM" id="SSF81321">
    <property type="entry name" value="Family A G protein-coupled receptor-like"/>
    <property type="match status" value="1"/>
</dbReference>
<name>A0A016WPH4_9BILA</name>
<reference evidence="3" key="1">
    <citation type="journal article" date="2015" name="Nat. Genet.">
        <title>The genome and transcriptome of the zoonotic hookworm Ancylostoma ceylanicum identify infection-specific gene families.</title>
        <authorList>
            <person name="Schwarz E.M."/>
            <person name="Hu Y."/>
            <person name="Antoshechkin I."/>
            <person name="Miller M.M."/>
            <person name="Sternberg P.W."/>
            <person name="Aroian R.V."/>
        </authorList>
    </citation>
    <scope>NUCLEOTIDE SEQUENCE</scope>
    <source>
        <strain evidence="3">HY135</strain>
    </source>
</reference>
<keyword evidence="1" id="KW-1133">Transmembrane helix</keyword>
<feature type="transmembrane region" description="Helical" evidence="1">
    <location>
        <begin position="117"/>
        <end position="138"/>
    </location>
</feature>
<gene>
    <name evidence="2" type="primary">Acey_s0559.g3457</name>
    <name evidence="2" type="ORF">Y032_0559g3457</name>
</gene>
<keyword evidence="1" id="KW-0472">Membrane</keyword>
<feature type="transmembrane region" description="Helical" evidence="1">
    <location>
        <begin position="85"/>
        <end position="105"/>
    </location>
</feature>
<evidence type="ECO:0000313" key="2">
    <source>
        <dbReference type="EMBL" id="EYC41719.1"/>
    </source>
</evidence>
<evidence type="ECO:0008006" key="4">
    <source>
        <dbReference type="Google" id="ProtNLM"/>
    </source>
</evidence>
<keyword evidence="3" id="KW-1185">Reference proteome</keyword>
<feature type="non-terminal residue" evidence="2">
    <location>
        <position position="179"/>
    </location>
</feature>
<dbReference type="EMBL" id="JARK01000159">
    <property type="protein sequence ID" value="EYC41719.1"/>
    <property type="molecule type" value="Genomic_DNA"/>
</dbReference>
<evidence type="ECO:0000313" key="3">
    <source>
        <dbReference type="Proteomes" id="UP000024635"/>
    </source>
</evidence>
<feature type="transmembrane region" description="Helical" evidence="1">
    <location>
        <begin position="50"/>
        <end position="73"/>
    </location>
</feature>
<dbReference type="Proteomes" id="UP000024635">
    <property type="component" value="Unassembled WGS sequence"/>
</dbReference>
<evidence type="ECO:0000256" key="1">
    <source>
        <dbReference type="SAM" id="Phobius"/>
    </source>
</evidence>